<reference evidence="1" key="2">
    <citation type="journal article" date="2015" name="Data Brief">
        <title>Shoot transcriptome of the giant reed, Arundo donax.</title>
        <authorList>
            <person name="Barrero R.A."/>
            <person name="Guerrero F.D."/>
            <person name="Moolhuijzen P."/>
            <person name="Goolsby J.A."/>
            <person name="Tidwell J."/>
            <person name="Bellgard S.E."/>
            <person name="Bellgard M.I."/>
        </authorList>
    </citation>
    <scope>NUCLEOTIDE SEQUENCE</scope>
    <source>
        <tissue evidence="1">Shoot tissue taken approximately 20 cm above the soil surface</tissue>
    </source>
</reference>
<organism evidence="1">
    <name type="scientific">Arundo donax</name>
    <name type="common">Giant reed</name>
    <name type="synonym">Donax arundinaceus</name>
    <dbReference type="NCBI Taxonomy" id="35708"/>
    <lineage>
        <taxon>Eukaryota</taxon>
        <taxon>Viridiplantae</taxon>
        <taxon>Streptophyta</taxon>
        <taxon>Embryophyta</taxon>
        <taxon>Tracheophyta</taxon>
        <taxon>Spermatophyta</taxon>
        <taxon>Magnoliopsida</taxon>
        <taxon>Liliopsida</taxon>
        <taxon>Poales</taxon>
        <taxon>Poaceae</taxon>
        <taxon>PACMAD clade</taxon>
        <taxon>Arundinoideae</taxon>
        <taxon>Arundineae</taxon>
        <taxon>Arundo</taxon>
    </lineage>
</organism>
<protein>
    <submittedName>
        <fullName evidence="1">Uncharacterized protein</fullName>
    </submittedName>
</protein>
<reference evidence="1" key="1">
    <citation type="submission" date="2014-09" db="EMBL/GenBank/DDBJ databases">
        <authorList>
            <person name="Magalhaes I.L.F."/>
            <person name="Oliveira U."/>
            <person name="Santos F.R."/>
            <person name="Vidigal T.H.D.A."/>
            <person name="Brescovit A.D."/>
            <person name="Santos A.J."/>
        </authorList>
    </citation>
    <scope>NUCLEOTIDE SEQUENCE</scope>
    <source>
        <tissue evidence="1">Shoot tissue taken approximately 20 cm above the soil surface</tissue>
    </source>
</reference>
<name>A0A0A9BN58_ARUDO</name>
<sequence>MELFRSVPVPSLHQFCWLRKRMKDGDFVLTTNT</sequence>
<dbReference type="EMBL" id="GBRH01233079">
    <property type="protein sequence ID" value="JAD64816.1"/>
    <property type="molecule type" value="Transcribed_RNA"/>
</dbReference>
<accession>A0A0A9BN58</accession>
<evidence type="ECO:0000313" key="1">
    <source>
        <dbReference type="EMBL" id="JAD64816.1"/>
    </source>
</evidence>
<proteinExistence type="predicted"/>
<dbReference type="AlphaFoldDB" id="A0A0A9BN58"/>